<reference evidence="3" key="2">
    <citation type="submission" date="2025-09" db="UniProtKB">
        <authorList>
            <consortium name="Ensembl"/>
        </authorList>
    </citation>
    <scope>IDENTIFICATION</scope>
</reference>
<evidence type="ECO:0000259" key="2">
    <source>
        <dbReference type="Pfam" id="PF15255"/>
    </source>
</evidence>
<organism evidence="3 4">
    <name type="scientific">Oryzias melastigma</name>
    <name type="common">Marine medaka</name>
    <dbReference type="NCBI Taxonomy" id="30732"/>
    <lineage>
        <taxon>Eukaryota</taxon>
        <taxon>Metazoa</taxon>
        <taxon>Chordata</taxon>
        <taxon>Craniata</taxon>
        <taxon>Vertebrata</taxon>
        <taxon>Euteleostomi</taxon>
        <taxon>Actinopterygii</taxon>
        <taxon>Neopterygii</taxon>
        <taxon>Teleostei</taxon>
        <taxon>Neoteleostei</taxon>
        <taxon>Acanthomorphata</taxon>
        <taxon>Ovalentaria</taxon>
        <taxon>Atherinomorphae</taxon>
        <taxon>Beloniformes</taxon>
        <taxon>Adrianichthyidae</taxon>
        <taxon>Oryziinae</taxon>
        <taxon>Oryzias</taxon>
    </lineage>
</organism>
<proteinExistence type="predicted"/>
<dbReference type="Pfam" id="PF15255">
    <property type="entry name" value="CAP-ZIP_m"/>
    <property type="match status" value="1"/>
</dbReference>
<dbReference type="GeneTree" id="ENSGT00940000173303"/>
<reference evidence="3" key="1">
    <citation type="submission" date="2025-08" db="UniProtKB">
        <authorList>
            <consortium name="Ensembl"/>
        </authorList>
    </citation>
    <scope>IDENTIFICATION</scope>
</reference>
<name>A0A3B3DS96_ORYME</name>
<feature type="region of interest" description="Disordered" evidence="1">
    <location>
        <begin position="1"/>
        <end position="309"/>
    </location>
</feature>
<feature type="compositionally biased region" description="Acidic residues" evidence="1">
    <location>
        <begin position="262"/>
        <end position="273"/>
    </location>
</feature>
<accession>A0A3B3DS96</accession>
<evidence type="ECO:0000313" key="4">
    <source>
        <dbReference type="Proteomes" id="UP000261560"/>
    </source>
</evidence>
<keyword evidence="4" id="KW-1185">Reference proteome</keyword>
<evidence type="ECO:0000313" key="3">
    <source>
        <dbReference type="Ensembl" id="ENSOMEP00000032309.1"/>
    </source>
</evidence>
<feature type="compositionally biased region" description="Polar residues" evidence="1">
    <location>
        <begin position="194"/>
        <end position="205"/>
    </location>
</feature>
<dbReference type="Ensembl" id="ENSOMET00000034252.1">
    <property type="protein sequence ID" value="ENSOMEP00000032309.1"/>
    <property type="gene ID" value="ENSOMEG00000017682.1"/>
</dbReference>
<dbReference type="PaxDb" id="30732-ENSOMEP00000032309"/>
<feature type="compositionally biased region" description="Basic residues" evidence="1">
    <location>
        <begin position="169"/>
        <end position="187"/>
    </location>
</feature>
<evidence type="ECO:0000256" key="1">
    <source>
        <dbReference type="SAM" id="MobiDB-lite"/>
    </source>
</evidence>
<feature type="compositionally biased region" description="Low complexity" evidence="1">
    <location>
        <begin position="125"/>
        <end position="160"/>
    </location>
</feature>
<feature type="compositionally biased region" description="Basic and acidic residues" evidence="1">
    <location>
        <begin position="217"/>
        <end position="261"/>
    </location>
</feature>
<dbReference type="STRING" id="30732.ENSOMEP00000032309"/>
<protein>
    <submittedName>
        <fullName evidence="3">CapZ-interacting protein-like</fullName>
    </submittedName>
</protein>
<feature type="domain" description="FAM21/CAPZIP" evidence="2">
    <location>
        <begin position="80"/>
        <end position="213"/>
    </location>
</feature>
<dbReference type="Proteomes" id="UP000261560">
    <property type="component" value="Unplaced"/>
</dbReference>
<dbReference type="InterPro" id="IPR029341">
    <property type="entry name" value="FAM21/CAPZIP"/>
</dbReference>
<feature type="compositionally biased region" description="Basic and acidic residues" evidence="1">
    <location>
        <begin position="279"/>
        <end position="309"/>
    </location>
</feature>
<dbReference type="OMA" id="QEGAETH"/>
<dbReference type="AlphaFoldDB" id="A0A3B3DS96"/>
<sequence length="309" mass="32914">GLQLKRAGINATPTAEEAPPPRSVFELAKKFKGSPAAPNINTEKEAVKPIRRRPPRTLQIPKASGDEQPPPGLTSPLSSKPKRNSALIEKLQANLTLSPTGPPLKSPGVRATPLTFTPPSPGSALVSTVSLGSPTSPLSSPVIEEEGPASFEAPPSAAEGTILTSINKARARVSIRRRPPSRRHRKSSSGDEACTNQNTSDSQPNSRSEEEETATGGEERGGEEASQEDQTKSPPQEEEKMRSSVEEGAEEGAKEEAKEGAEEGAEEEEEEGEPPSGSSKEEEEKSSETQKEDSAEREPGNEEKEESQQ</sequence>